<dbReference type="GO" id="GO:0016829">
    <property type="term" value="F:lyase activity"/>
    <property type="evidence" value="ECO:0007669"/>
    <property type="project" value="UniProtKB-KW"/>
</dbReference>
<sequence>MSPSSTDRSGRTTAAGLDLTTDERALLEGDRGAGTALAMRIVCGLASAVGASTLRPITSAHVDGCLYHGPSSLDFVRAVAADGAHVTVPTTLNIGGIDLRNPDTFLGPAAEGEHAAELMNAYVDLGCEPTFTCAPYQLPGRPGLGTHVAWAESNAIVFANSALGARTSRYGDFIDICAAVTGLVPDAGLHLTENRAARTVFRLEADEEVCDPSLLAALLGHVVGRRTGEDIPAVVGLDPAIVDESWLQAFGAAAASSGGVAMFHVVGVTPEAATLEDATQGRTDTRTEAVSVADLREALRELSTVDAEGALGAVSLGTPHMSAERLRQVADYFGGRRAAVPAFVSTSRVTVGENPRAATELVSCGVRIVTDTCTYVSKVMDPRGPVMTDSAKWAYYAPGNQGYDVVLASWRDCVDSAVAGRILRTEPQGV</sequence>
<dbReference type="EMBL" id="CAJB01000394">
    <property type="protein sequence ID" value="CCH79860.1"/>
    <property type="molecule type" value="Genomic_DNA"/>
</dbReference>
<dbReference type="Pfam" id="PF04412">
    <property type="entry name" value="AcnX"/>
    <property type="match status" value="1"/>
</dbReference>
<dbReference type="STRING" id="1194083.BN12_610002"/>
<keyword evidence="5" id="KW-1185">Reference proteome</keyword>
<keyword evidence="2" id="KW-0456">Lyase</keyword>
<evidence type="ECO:0000256" key="1">
    <source>
        <dbReference type="ARBA" id="ARBA00023004"/>
    </source>
</evidence>
<protein>
    <recommendedName>
        <fullName evidence="3">Phosphomevalonate dehydratase large subunit-like domain-containing protein</fullName>
    </recommendedName>
</protein>
<comment type="caution">
    <text evidence="4">The sequence shown here is derived from an EMBL/GenBank/DDBJ whole genome shotgun (WGS) entry which is preliminary data.</text>
</comment>
<reference evidence="4 5" key="1">
    <citation type="journal article" date="2013" name="ISME J.">
        <title>A metabolic model for members of the genus Tetrasphaera involved in enhanced biological phosphorus removal.</title>
        <authorList>
            <person name="Kristiansen R."/>
            <person name="Nguyen H.T.T."/>
            <person name="Saunders A.M."/>
            <person name="Nielsen J.L."/>
            <person name="Wimmer R."/>
            <person name="Le V.Q."/>
            <person name="McIlroy S.J."/>
            <person name="Petrovski S."/>
            <person name="Seviour R.J."/>
            <person name="Calteau A."/>
            <person name="Nielsen K.L."/>
            <person name="Nielsen P.H."/>
        </authorList>
    </citation>
    <scope>NUCLEOTIDE SEQUENCE [LARGE SCALE GENOMIC DNA]</scope>
    <source>
        <strain evidence="4 5">T1-X7</strain>
    </source>
</reference>
<proteinExistence type="predicted"/>
<dbReference type="PANTHER" id="PTHR36577:SF3">
    <property type="entry name" value="DUF521 DOMAIN PROTEIN (AFU_ORTHOLOGUE AFUA_6G00490)"/>
    <property type="match status" value="1"/>
</dbReference>
<accession>A0A077M733</accession>
<name>A0A077M733_9MICO</name>
<dbReference type="InterPro" id="IPR007506">
    <property type="entry name" value="PMDh-L-like_dom"/>
</dbReference>
<gene>
    <name evidence="4" type="ORF">BN12_610002</name>
</gene>
<dbReference type="OrthoDB" id="1550274at2"/>
<dbReference type="Proteomes" id="UP000035721">
    <property type="component" value="Unassembled WGS sequence"/>
</dbReference>
<feature type="domain" description="Phosphomevalonate dehydratase large subunit-like" evidence="3">
    <location>
        <begin position="18"/>
        <end position="415"/>
    </location>
</feature>
<dbReference type="PANTHER" id="PTHR36577">
    <property type="entry name" value="DUF521 DOMAIN PROTEIN (AFU_ORTHOLOGUE AFUA_6G00490)"/>
    <property type="match status" value="1"/>
</dbReference>
<keyword evidence="1" id="KW-0408">Iron</keyword>
<evidence type="ECO:0000313" key="5">
    <source>
        <dbReference type="Proteomes" id="UP000035721"/>
    </source>
</evidence>
<organism evidence="4 5">
    <name type="scientific">Nostocoides japonicum T1-X7</name>
    <dbReference type="NCBI Taxonomy" id="1194083"/>
    <lineage>
        <taxon>Bacteria</taxon>
        <taxon>Bacillati</taxon>
        <taxon>Actinomycetota</taxon>
        <taxon>Actinomycetes</taxon>
        <taxon>Micrococcales</taxon>
        <taxon>Intrasporangiaceae</taxon>
        <taxon>Nostocoides</taxon>
    </lineage>
</organism>
<dbReference type="AlphaFoldDB" id="A0A077M733"/>
<dbReference type="RefSeq" id="WP_048551814.1">
    <property type="nucleotide sequence ID" value="NZ_HF570958.1"/>
</dbReference>
<evidence type="ECO:0000259" key="3">
    <source>
        <dbReference type="Pfam" id="PF04412"/>
    </source>
</evidence>
<evidence type="ECO:0000256" key="2">
    <source>
        <dbReference type="ARBA" id="ARBA00023239"/>
    </source>
</evidence>
<evidence type="ECO:0000313" key="4">
    <source>
        <dbReference type="EMBL" id="CCH79860.1"/>
    </source>
</evidence>